<dbReference type="OrthoDB" id="3242975at2"/>
<reference evidence="2 3" key="1">
    <citation type="journal article" date="2019" name="Indoor Air">
        <title>Impacts of indoor surface finishes on bacterial viability.</title>
        <authorList>
            <person name="Hu J."/>
            <person name="Maamar S.B."/>
            <person name="Glawe A.J."/>
            <person name="Gottel N."/>
            <person name="Gilbert J.A."/>
            <person name="Hartmann E.M."/>
        </authorList>
    </citation>
    <scope>NUCLEOTIDE SEQUENCE [LARGE SCALE GENOMIC DNA]</scope>
    <source>
        <strain evidence="2 3">AF060A6</strain>
    </source>
</reference>
<sequence length="143" mass="16671">MDAKEYLSQAFRLDQRINSKLEQVSMLRELALKTTSTLQDDKVQGTKQRSPMENALVKLMSLEQEINEDIDKLVDLKRELTSFVSEMENPSYRLLLELRYLGGSTWEEVAAIMGYDLRWIYRLHRKALKEATRLLAITNVECT</sequence>
<evidence type="ECO:0000256" key="1">
    <source>
        <dbReference type="SAM" id="Coils"/>
    </source>
</evidence>
<dbReference type="Pfam" id="PF07374">
    <property type="entry name" value="DUF1492"/>
    <property type="match status" value="1"/>
</dbReference>
<dbReference type="Proteomes" id="UP000306477">
    <property type="component" value="Unassembled WGS sequence"/>
</dbReference>
<dbReference type="InterPro" id="IPR013324">
    <property type="entry name" value="RNA_pol_sigma_r3/r4-like"/>
</dbReference>
<comment type="caution">
    <text evidence="2">The sequence shown here is derived from an EMBL/GenBank/DDBJ whole genome shotgun (WGS) entry which is preliminary data.</text>
</comment>
<organism evidence="2 3">
    <name type="scientific">Bacillus timonensis</name>
    <dbReference type="NCBI Taxonomy" id="1033734"/>
    <lineage>
        <taxon>Bacteria</taxon>
        <taxon>Bacillati</taxon>
        <taxon>Bacillota</taxon>
        <taxon>Bacilli</taxon>
        <taxon>Bacillales</taxon>
        <taxon>Bacillaceae</taxon>
        <taxon>Bacillus</taxon>
    </lineage>
</organism>
<dbReference type="EMBL" id="SLUB01000006">
    <property type="protein sequence ID" value="THE14042.1"/>
    <property type="molecule type" value="Genomic_DNA"/>
</dbReference>
<protein>
    <submittedName>
        <fullName evidence="2">DUF1492 domain-containing protein</fullName>
    </submittedName>
</protein>
<name>A0A4S3PY90_9BACI</name>
<evidence type="ECO:0000313" key="2">
    <source>
        <dbReference type="EMBL" id="THE14042.1"/>
    </source>
</evidence>
<feature type="coiled-coil region" evidence="1">
    <location>
        <begin position="52"/>
        <end position="79"/>
    </location>
</feature>
<dbReference type="Gene3D" id="1.10.10.10">
    <property type="entry name" value="Winged helix-like DNA-binding domain superfamily/Winged helix DNA-binding domain"/>
    <property type="match status" value="1"/>
</dbReference>
<dbReference type="InterPro" id="IPR010861">
    <property type="entry name" value="DUF1492"/>
</dbReference>
<gene>
    <name evidence="2" type="ORF">E1I69_05830</name>
</gene>
<proteinExistence type="predicted"/>
<evidence type="ECO:0000313" key="3">
    <source>
        <dbReference type="Proteomes" id="UP000306477"/>
    </source>
</evidence>
<accession>A0A4S3PY90</accession>
<keyword evidence="3" id="KW-1185">Reference proteome</keyword>
<keyword evidence="1" id="KW-0175">Coiled coil</keyword>
<dbReference type="InterPro" id="IPR036388">
    <property type="entry name" value="WH-like_DNA-bd_sf"/>
</dbReference>
<dbReference type="AlphaFoldDB" id="A0A4S3PY90"/>
<dbReference type="SUPFAM" id="SSF88659">
    <property type="entry name" value="Sigma3 and sigma4 domains of RNA polymerase sigma factors"/>
    <property type="match status" value="1"/>
</dbReference>